<dbReference type="SUPFAM" id="SSF46458">
    <property type="entry name" value="Globin-like"/>
    <property type="match status" value="1"/>
</dbReference>
<protein>
    <recommendedName>
        <fullName evidence="3">Globin</fullName>
    </recommendedName>
</protein>
<evidence type="ECO:0000313" key="1">
    <source>
        <dbReference type="EMBL" id="PZF72374.1"/>
    </source>
</evidence>
<keyword evidence="2" id="KW-1185">Reference proteome</keyword>
<sequence length="129" mass="14893">MADISTQDDVVLLVDSFYDRVRNDNTIGPIFNNIIEDWSHHLPKMYRFWGTVLFGEPGYSGNTIATHIAIDKKFPLKEEHYASWIGLWKSTVDSLFAGEKAEEAKKRGMLMIQLINFKVDDSHNKNFIQ</sequence>
<dbReference type="InterPro" id="IPR012292">
    <property type="entry name" value="Globin/Proto"/>
</dbReference>
<dbReference type="Proteomes" id="UP000248745">
    <property type="component" value="Unassembled WGS sequence"/>
</dbReference>
<proteinExistence type="predicted"/>
<comment type="caution">
    <text evidence="1">The sequence shown here is derived from an EMBL/GenBank/DDBJ whole genome shotgun (WGS) entry which is preliminary data.</text>
</comment>
<dbReference type="OrthoDB" id="25954at2"/>
<evidence type="ECO:0000313" key="2">
    <source>
        <dbReference type="Proteomes" id="UP000248745"/>
    </source>
</evidence>
<dbReference type="Gene3D" id="1.10.490.10">
    <property type="entry name" value="Globins"/>
    <property type="match status" value="1"/>
</dbReference>
<dbReference type="InterPro" id="IPR009050">
    <property type="entry name" value="Globin-like_sf"/>
</dbReference>
<dbReference type="GO" id="GO:0019825">
    <property type="term" value="F:oxygen binding"/>
    <property type="evidence" value="ECO:0007669"/>
    <property type="project" value="InterPro"/>
</dbReference>
<organism evidence="1 2">
    <name type="scientific">Taibaiella soli</name>
    <dbReference type="NCBI Taxonomy" id="1649169"/>
    <lineage>
        <taxon>Bacteria</taxon>
        <taxon>Pseudomonadati</taxon>
        <taxon>Bacteroidota</taxon>
        <taxon>Chitinophagia</taxon>
        <taxon>Chitinophagales</taxon>
        <taxon>Chitinophagaceae</taxon>
        <taxon>Taibaiella</taxon>
    </lineage>
</organism>
<accession>A0A2W2AWM3</accession>
<dbReference type="CDD" id="cd08916">
    <property type="entry name" value="TrHb3_P"/>
    <property type="match status" value="1"/>
</dbReference>
<reference evidence="1 2" key="1">
    <citation type="submission" date="2018-06" db="EMBL/GenBank/DDBJ databases">
        <title>Mucibacter soli gen. nov., sp. nov., a new member of the family Chitinophagaceae producing mucin.</title>
        <authorList>
            <person name="Kim M.-K."/>
            <person name="Park S."/>
            <person name="Kim T.-S."/>
            <person name="Joung Y."/>
            <person name="Han J.-H."/>
            <person name="Kim S.B."/>
        </authorList>
    </citation>
    <scope>NUCLEOTIDE SEQUENCE [LARGE SCALE GENOMIC DNA]</scope>
    <source>
        <strain evidence="1 2">R1-15</strain>
    </source>
</reference>
<dbReference type="EMBL" id="QKTW01000018">
    <property type="protein sequence ID" value="PZF72374.1"/>
    <property type="molecule type" value="Genomic_DNA"/>
</dbReference>
<dbReference type="GO" id="GO:0020037">
    <property type="term" value="F:heme binding"/>
    <property type="evidence" value="ECO:0007669"/>
    <property type="project" value="InterPro"/>
</dbReference>
<dbReference type="RefSeq" id="WP_110999469.1">
    <property type="nucleotide sequence ID" value="NZ_QKTW01000018.1"/>
</dbReference>
<name>A0A2W2AWM3_9BACT</name>
<gene>
    <name evidence="1" type="ORF">DN068_13550</name>
</gene>
<evidence type="ECO:0008006" key="3">
    <source>
        <dbReference type="Google" id="ProtNLM"/>
    </source>
</evidence>
<dbReference type="AlphaFoldDB" id="A0A2W2AWM3"/>